<accession>G0V9H6</accession>
<reference evidence="2 3" key="1">
    <citation type="journal article" date="2011" name="Proc. Natl. Acad. Sci. U.S.A.">
        <title>Evolutionary erosion of yeast sex chromosomes by mating-type switching accidents.</title>
        <authorList>
            <person name="Gordon J.L."/>
            <person name="Armisen D."/>
            <person name="Proux-Wera E."/>
            <person name="Oheigeartaigh S.S."/>
            <person name="Byrne K.P."/>
            <person name="Wolfe K.H."/>
        </authorList>
    </citation>
    <scope>NUCLEOTIDE SEQUENCE [LARGE SCALE GENOMIC DNA]</scope>
    <source>
        <strain evidence="3">ATCC 76901 / BCRC 22586 / CBS 4309 / NBRC 1992 / NRRL Y-12630</strain>
    </source>
</reference>
<dbReference type="RefSeq" id="XP_003674964.1">
    <property type="nucleotide sequence ID" value="XM_003674916.1"/>
</dbReference>
<dbReference type="GO" id="GO:0036437">
    <property type="term" value="C:Isw1b complex"/>
    <property type="evidence" value="ECO:0007669"/>
    <property type="project" value="EnsemblFungi"/>
</dbReference>
<dbReference type="GO" id="GO:0006338">
    <property type="term" value="P:chromatin remodeling"/>
    <property type="evidence" value="ECO:0007669"/>
    <property type="project" value="EnsemblFungi"/>
</dbReference>
<dbReference type="STRING" id="1064592.G0V9H6"/>
<name>G0V9H6_NAUCA</name>
<dbReference type="OMA" id="WQHWECQ"/>
<dbReference type="Proteomes" id="UP000001640">
    <property type="component" value="Chromosome 2"/>
</dbReference>
<dbReference type="HOGENOM" id="CLU_016629_0_0_1"/>
<feature type="compositionally biased region" description="Polar residues" evidence="1">
    <location>
        <begin position="832"/>
        <end position="846"/>
    </location>
</feature>
<dbReference type="FunCoup" id="G0V9H6">
    <property type="interactions" value="233"/>
</dbReference>
<proteinExistence type="predicted"/>
<dbReference type="InParanoid" id="G0V9H6"/>
<feature type="compositionally biased region" description="Basic and acidic residues" evidence="1">
    <location>
        <begin position="850"/>
        <end position="859"/>
    </location>
</feature>
<dbReference type="EMBL" id="HE576753">
    <property type="protein sequence ID" value="CCC68592.1"/>
    <property type="molecule type" value="Genomic_DNA"/>
</dbReference>
<dbReference type="InterPro" id="IPR018247">
    <property type="entry name" value="EF_Hand_1_Ca_BS"/>
</dbReference>
<dbReference type="GeneID" id="96902150"/>
<gene>
    <name evidence="2" type="primary">NCAS0B05080</name>
    <name evidence="2" type="ordered locus">NCAS_0B05080</name>
</gene>
<dbReference type="OrthoDB" id="303107at2759"/>
<evidence type="ECO:0000313" key="3">
    <source>
        <dbReference type="Proteomes" id="UP000001640"/>
    </source>
</evidence>
<feature type="region of interest" description="Disordered" evidence="1">
    <location>
        <begin position="700"/>
        <end position="722"/>
    </location>
</feature>
<dbReference type="GO" id="GO:0031491">
    <property type="term" value="F:nucleosome binding"/>
    <property type="evidence" value="ECO:0007669"/>
    <property type="project" value="EnsemblFungi"/>
</dbReference>
<sequence>MKRTRGSLRNTASAEPIASSIPEDAPEWQEYVDEDTITQWYKVQNPHFALNQEFIDASGGLFHSWYYQYVIAWLYNVCESYNTLTNHSGEDDTNTSTTRKFMWKGIKFDEFLFLKNLMAYSQNDNVDYGKAISNEEEDDENTDGILTYLDFKLRLLQQLANNKGTQLKDWDTVINSHFENSIYKDKEINLKKFETLSLTDQFEFYYYMVKIIENKNMVFKNYLSNNMHLFQFPECQIDEMTTILALPNNGVLVEKKIITKPEVGLTIPIKLQNCTIKVETPESFELIHLDYSNEIGSYLNSIEIQYNVLTYNWETFLEYWDKVKQSKDDNSDLEQFIVDSIPIYVDHQIYSSRLLMQIEKEKSMAELITRRKRSSRLVAKEEETKKKEVEDKWYSKLDERSHFEKSRHRSIVKQEKRLKSVIWNKLWQLFEQDFKTEKIRRRNLDSKSNTSTPFEDTPAAASTDDVLSPIDLNVLENGPHFKEILIKNANVNAANYIPGENGILELPEEYCVTEHDLKEIAAYGIESDFTQPDNKDWLYQCNCDPEQGTPVVIPGDQEPGDVNLINKPLVCCDMCLRWQHWDCQAETVLDLLTLAKQPPVNNNKKDKLMPLAPIHGLSQRDFGVVLLGQVHVYTTHSNRRSTRQRVEEEDFHEEKSEWRPTDKRKPFGECVPFICGWCLQKMEKELRDVFIPELRIIRAKQKKQHDDRERRKRAKEEKKRLEELRLQEESKINSVPTFPQANVGFVSNPQAPNLAYPPNGQIPNRPLDNGATPLTSIYNPPVISQTLGVTPTSFGNAGIPVPTTQVLPINHSPGLESSNTVSLASPKIMDTKPSTVPSQLVSNGVSNLPHHKENQSTHP</sequence>
<evidence type="ECO:0000256" key="1">
    <source>
        <dbReference type="SAM" id="MobiDB-lite"/>
    </source>
</evidence>
<protein>
    <submittedName>
        <fullName evidence="2">Uncharacterized protein</fullName>
    </submittedName>
</protein>
<feature type="region of interest" description="Disordered" evidence="1">
    <location>
        <begin position="827"/>
        <end position="859"/>
    </location>
</feature>
<evidence type="ECO:0000313" key="2">
    <source>
        <dbReference type="EMBL" id="CCC68592.1"/>
    </source>
</evidence>
<organism evidence="2 3">
    <name type="scientific">Naumovozyma castellii</name>
    <name type="common">Yeast</name>
    <name type="synonym">Saccharomyces castellii</name>
    <dbReference type="NCBI Taxonomy" id="27288"/>
    <lineage>
        <taxon>Eukaryota</taxon>
        <taxon>Fungi</taxon>
        <taxon>Dikarya</taxon>
        <taxon>Ascomycota</taxon>
        <taxon>Saccharomycotina</taxon>
        <taxon>Saccharomycetes</taxon>
        <taxon>Saccharomycetales</taxon>
        <taxon>Saccharomycetaceae</taxon>
        <taxon>Naumovozyma</taxon>
    </lineage>
</organism>
<dbReference type="GO" id="GO:0016887">
    <property type="term" value="F:ATP hydrolysis activity"/>
    <property type="evidence" value="ECO:0007669"/>
    <property type="project" value="EnsemblFungi"/>
</dbReference>
<feature type="compositionally biased region" description="Basic and acidic residues" evidence="1">
    <location>
        <begin position="704"/>
        <end position="722"/>
    </location>
</feature>
<dbReference type="PROSITE" id="PS00018">
    <property type="entry name" value="EF_HAND_1"/>
    <property type="match status" value="1"/>
</dbReference>
<dbReference type="GO" id="GO:0003677">
    <property type="term" value="F:DNA binding"/>
    <property type="evidence" value="ECO:0007669"/>
    <property type="project" value="EnsemblFungi"/>
</dbReference>
<dbReference type="eggNOG" id="ENOG502QPXN">
    <property type="taxonomic scope" value="Eukaryota"/>
</dbReference>
<keyword evidence="3" id="KW-1185">Reference proteome</keyword>
<dbReference type="KEGG" id="ncs:NCAS_0B05080"/>
<dbReference type="AlphaFoldDB" id="G0V9H6"/>
<reference key="2">
    <citation type="submission" date="2011-08" db="EMBL/GenBank/DDBJ databases">
        <title>Genome sequence of Naumovozyma castellii.</title>
        <authorList>
            <person name="Gordon J.L."/>
            <person name="Armisen D."/>
            <person name="Proux-Wera E."/>
            <person name="OhEigeartaigh S.S."/>
            <person name="Byrne K.P."/>
            <person name="Wolfe K.H."/>
        </authorList>
    </citation>
    <scope>NUCLEOTIDE SEQUENCE</scope>
    <source>
        <strain>Type strain:CBS 4309</strain>
    </source>
</reference>